<proteinExistence type="inferred from homology"/>
<evidence type="ECO:0000313" key="6">
    <source>
        <dbReference type="EMBL" id="OIO08052.1"/>
    </source>
</evidence>
<dbReference type="NCBIfam" id="NF000955">
    <property type="entry name" value="PRK00099.1-1"/>
    <property type="match status" value="1"/>
</dbReference>
<comment type="function">
    <text evidence="5">Forms part of the ribosomal stalk, playing a central role in the interaction of the ribosome with GTP-bound translation factors.</text>
</comment>
<dbReference type="GO" id="GO:0070180">
    <property type="term" value="F:large ribosomal subunit rRNA binding"/>
    <property type="evidence" value="ECO:0007669"/>
    <property type="project" value="UniProtKB-UniRule"/>
</dbReference>
<comment type="subunit">
    <text evidence="5">Part of the ribosomal stalk of the 50S ribosomal subunit. The N-terminus interacts with L11 and the large rRNA to form the base of the stalk. The C-terminus forms an elongated spine to which L12 dimers bind in a sequential fashion forming a multimeric L10(L12)X complex.</text>
</comment>
<gene>
    <name evidence="5" type="primary">rplJ</name>
    <name evidence="6" type="ORF">AUJ35_01095</name>
</gene>
<dbReference type="GO" id="GO:1990904">
    <property type="term" value="C:ribonucleoprotein complex"/>
    <property type="evidence" value="ECO:0007669"/>
    <property type="project" value="UniProtKB-KW"/>
</dbReference>
<reference evidence="6 7" key="1">
    <citation type="journal article" date="2016" name="Environ. Microbiol.">
        <title>Genomic resolution of a cold subsurface aquifer community provides metabolic insights for novel microbes adapted to high CO concentrations.</title>
        <authorList>
            <person name="Probst A.J."/>
            <person name="Castelle C.J."/>
            <person name="Singh A."/>
            <person name="Brown C.T."/>
            <person name="Anantharaman K."/>
            <person name="Sharon I."/>
            <person name="Hug L.A."/>
            <person name="Burstein D."/>
            <person name="Emerson J.B."/>
            <person name="Thomas B.C."/>
            <person name="Banfield J.F."/>
        </authorList>
    </citation>
    <scope>NUCLEOTIDE SEQUENCE [LARGE SCALE GENOMIC DNA]</scope>
    <source>
        <strain evidence="6">CG1_02_41_21</strain>
    </source>
</reference>
<comment type="similarity">
    <text evidence="1 5">Belongs to the universal ribosomal protein uL10 family.</text>
</comment>
<dbReference type="InterPro" id="IPR001790">
    <property type="entry name" value="Ribosomal_uL10"/>
</dbReference>
<evidence type="ECO:0000256" key="2">
    <source>
        <dbReference type="ARBA" id="ARBA00022980"/>
    </source>
</evidence>
<dbReference type="Proteomes" id="UP000182860">
    <property type="component" value="Unassembled WGS sequence"/>
</dbReference>
<dbReference type="CDD" id="cd05797">
    <property type="entry name" value="Ribosomal_L10"/>
    <property type="match status" value="1"/>
</dbReference>
<dbReference type="InterPro" id="IPR043141">
    <property type="entry name" value="Ribosomal_uL10-like_sf"/>
</dbReference>
<evidence type="ECO:0000256" key="3">
    <source>
        <dbReference type="ARBA" id="ARBA00023274"/>
    </source>
</evidence>
<evidence type="ECO:0000256" key="4">
    <source>
        <dbReference type="ARBA" id="ARBA00035202"/>
    </source>
</evidence>
<keyword evidence="2 5" id="KW-0689">Ribosomal protein</keyword>
<name>A0A1J4T7D7_9BACT</name>
<evidence type="ECO:0000256" key="5">
    <source>
        <dbReference type="HAMAP-Rule" id="MF_00362"/>
    </source>
</evidence>
<dbReference type="SUPFAM" id="SSF160369">
    <property type="entry name" value="Ribosomal protein L10-like"/>
    <property type="match status" value="1"/>
</dbReference>
<dbReference type="Pfam" id="PF00466">
    <property type="entry name" value="Ribosomal_L10"/>
    <property type="match status" value="1"/>
</dbReference>
<dbReference type="Gene3D" id="3.30.70.1730">
    <property type="match status" value="1"/>
</dbReference>
<sequence length="176" mass="19299">MPKSKQQKKEVLTGLADKIQRAKSIVFTSFNALTVKDNEELRLKLREVEGEYYVAKKTLLNLAFKNNPIEGLNVKDLDGKVATIFSYGDEVAPAKIVLGFRKDREDKIAFIGGVLEGRFLSQVEMESLAKLPSKQELYAQIVGSLNAPISGFVNVLAGNLRGLVNALKAISDSKSA</sequence>
<organism evidence="6 7">
    <name type="scientific">Candidatus Falkowbacteria bacterium CG1_02_41_21</name>
    <dbReference type="NCBI Taxonomy" id="1805147"/>
    <lineage>
        <taxon>Bacteria</taxon>
        <taxon>Candidatus Falkowiibacteriota</taxon>
    </lineage>
</organism>
<keyword evidence="3 5" id="KW-0687">Ribonucleoprotein</keyword>
<keyword evidence="5" id="KW-0699">rRNA-binding</keyword>
<dbReference type="HAMAP" id="MF_00362">
    <property type="entry name" value="Ribosomal_uL10"/>
    <property type="match status" value="1"/>
</dbReference>
<keyword evidence="5" id="KW-0694">RNA-binding</keyword>
<dbReference type="EMBL" id="MNUV01000017">
    <property type="protein sequence ID" value="OIO08052.1"/>
    <property type="molecule type" value="Genomic_DNA"/>
</dbReference>
<dbReference type="GO" id="GO:0005840">
    <property type="term" value="C:ribosome"/>
    <property type="evidence" value="ECO:0007669"/>
    <property type="project" value="UniProtKB-KW"/>
</dbReference>
<evidence type="ECO:0000256" key="1">
    <source>
        <dbReference type="ARBA" id="ARBA00008889"/>
    </source>
</evidence>
<dbReference type="PANTHER" id="PTHR11560">
    <property type="entry name" value="39S RIBOSOMAL PROTEIN L10, MITOCHONDRIAL"/>
    <property type="match status" value="1"/>
</dbReference>
<dbReference type="AlphaFoldDB" id="A0A1J4T7D7"/>
<dbReference type="GO" id="GO:0006412">
    <property type="term" value="P:translation"/>
    <property type="evidence" value="ECO:0007669"/>
    <property type="project" value="UniProtKB-UniRule"/>
</dbReference>
<evidence type="ECO:0000313" key="7">
    <source>
        <dbReference type="Proteomes" id="UP000182860"/>
    </source>
</evidence>
<accession>A0A1J4T7D7</accession>
<protein>
    <recommendedName>
        <fullName evidence="4 5">Large ribosomal subunit protein uL10</fullName>
    </recommendedName>
</protein>
<dbReference type="Gene3D" id="6.10.250.290">
    <property type="match status" value="1"/>
</dbReference>
<dbReference type="InterPro" id="IPR047865">
    <property type="entry name" value="Ribosomal_uL10_bac_type"/>
</dbReference>
<dbReference type="InterPro" id="IPR022973">
    <property type="entry name" value="Ribosomal_uL10_bac"/>
</dbReference>
<comment type="caution">
    <text evidence="6">The sequence shown here is derived from an EMBL/GenBank/DDBJ whole genome shotgun (WGS) entry which is preliminary data.</text>
</comment>